<reference evidence="2 3" key="1">
    <citation type="submission" date="2018-10" db="EMBL/GenBank/DDBJ databases">
        <title>Genome assembly for a Yunnan-Guizhou Plateau 3E fish, Anabarilius grahami (Regan), and its evolutionary and genetic applications.</title>
        <authorList>
            <person name="Jiang W."/>
        </authorList>
    </citation>
    <scope>NUCLEOTIDE SEQUENCE [LARGE SCALE GENOMIC DNA]</scope>
    <source>
        <strain evidence="2">AG-KIZ</strain>
        <tissue evidence="2">Muscle</tissue>
    </source>
</reference>
<feature type="transmembrane region" description="Helical" evidence="1">
    <location>
        <begin position="46"/>
        <end position="66"/>
    </location>
</feature>
<gene>
    <name evidence="2" type="ORF">DPX16_17611</name>
</gene>
<name>A0A3N0XZG7_ANAGA</name>
<accession>A0A3N0XZG7</accession>
<proteinExistence type="predicted"/>
<keyword evidence="1" id="KW-1133">Transmembrane helix</keyword>
<protein>
    <submittedName>
        <fullName evidence="2">Uncharacterized protein</fullName>
    </submittedName>
</protein>
<evidence type="ECO:0000313" key="3">
    <source>
        <dbReference type="Proteomes" id="UP000281406"/>
    </source>
</evidence>
<feature type="transmembrane region" description="Helical" evidence="1">
    <location>
        <begin position="12"/>
        <end position="34"/>
    </location>
</feature>
<keyword evidence="3" id="KW-1185">Reference proteome</keyword>
<sequence>MGLASRAAGRGGTSAGALASLFRVALLFFGLWDVQTQTVTNTKPTYIWQTGVYLCMSVILQGLYVGHSLPYSCLI</sequence>
<organism evidence="2 3">
    <name type="scientific">Anabarilius grahami</name>
    <name type="common">Kanglang fish</name>
    <name type="synonym">Barilius grahami</name>
    <dbReference type="NCBI Taxonomy" id="495550"/>
    <lineage>
        <taxon>Eukaryota</taxon>
        <taxon>Metazoa</taxon>
        <taxon>Chordata</taxon>
        <taxon>Craniata</taxon>
        <taxon>Vertebrata</taxon>
        <taxon>Euteleostomi</taxon>
        <taxon>Actinopterygii</taxon>
        <taxon>Neopterygii</taxon>
        <taxon>Teleostei</taxon>
        <taxon>Ostariophysi</taxon>
        <taxon>Cypriniformes</taxon>
        <taxon>Xenocyprididae</taxon>
        <taxon>Xenocypridinae</taxon>
        <taxon>Xenocypridinae incertae sedis</taxon>
        <taxon>Anabarilius</taxon>
    </lineage>
</organism>
<dbReference type="Proteomes" id="UP000281406">
    <property type="component" value="Unassembled WGS sequence"/>
</dbReference>
<evidence type="ECO:0000256" key="1">
    <source>
        <dbReference type="SAM" id="Phobius"/>
    </source>
</evidence>
<dbReference type="AlphaFoldDB" id="A0A3N0XZG7"/>
<dbReference type="EMBL" id="RJVU01057109">
    <property type="protein sequence ID" value="ROK35868.1"/>
    <property type="molecule type" value="Genomic_DNA"/>
</dbReference>
<comment type="caution">
    <text evidence="2">The sequence shown here is derived from an EMBL/GenBank/DDBJ whole genome shotgun (WGS) entry which is preliminary data.</text>
</comment>
<keyword evidence="1" id="KW-0812">Transmembrane</keyword>
<evidence type="ECO:0000313" key="2">
    <source>
        <dbReference type="EMBL" id="ROK35868.1"/>
    </source>
</evidence>
<keyword evidence="1" id="KW-0472">Membrane</keyword>